<dbReference type="CDD" id="cd02966">
    <property type="entry name" value="TlpA_like_family"/>
    <property type="match status" value="1"/>
</dbReference>
<sequence length="241" mass="24919">MRRLPGRALVPVVRHRAHGPGRGGEAGPHRGTQLMVRVPAVLVALMAGAVLLTGCDGAAPAFACKVDVASSDVVRDREDAGIASCQEIPATGTDTALPSIHLDCLGEKGSVRLNAIQGPAVLNFWASNCGPCRKEMPALQEFYAAHGDQVQVIGVNYLDTYPGAAIELARLSGVTYPSLADACGDLQKTDAELGPGLPFFLFVSADGTVSRPHVGGVTSAAEVVTLVRDELGIDLTAKAAS</sequence>
<dbReference type="Pfam" id="PF00578">
    <property type="entry name" value="AhpC-TSA"/>
    <property type="match status" value="1"/>
</dbReference>
<name>A0A5C4VJZ9_9ACTN</name>
<dbReference type="PANTHER" id="PTHR42852:SF13">
    <property type="entry name" value="PROTEIN DIPZ"/>
    <property type="match status" value="1"/>
</dbReference>
<feature type="domain" description="Thioredoxin" evidence="1">
    <location>
        <begin position="91"/>
        <end position="232"/>
    </location>
</feature>
<accession>A0A5C4VJZ9</accession>
<dbReference type="AlphaFoldDB" id="A0A5C4VJZ9"/>
<dbReference type="EMBL" id="VDMP01000027">
    <property type="protein sequence ID" value="TNM36220.1"/>
    <property type="molecule type" value="Genomic_DNA"/>
</dbReference>
<dbReference type="InterPro" id="IPR017937">
    <property type="entry name" value="Thioredoxin_CS"/>
</dbReference>
<dbReference type="PANTHER" id="PTHR42852">
    <property type="entry name" value="THIOL:DISULFIDE INTERCHANGE PROTEIN DSBE"/>
    <property type="match status" value="1"/>
</dbReference>
<dbReference type="InterPro" id="IPR036249">
    <property type="entry name" value="Thioredoxin-like_sf"/>
</dbReference>
<evidence type="ECO:0000259" key="1">
    <source>
        <dbReference type="PROSITE" id="PS51352"/>
    </source>
</evidence>
<dbReference type="GO" id="GO:0016491">
    <property type="term" value="F:oxidoreductase activity"/>
    <property type="evidence" value="ECO:0007669"/>
    <property type="project" value="InterPro"/>
</dbReference>
<keyword evidence="3" id="KW-1185">Reference proteome</keyword>
<dbReference type="SUPFAM" id="SSF52833">
    <property type="entry name" value="Thioredoxin-like"/>
    <property type="match status" value="1"/>
</dbReference>
<dbReference type="InterPro" id="IPR000866">
    <property type="entry name" value="AhpC/TSA"/>
</dbReference>
<dbReference type="PROSITE" id="PS00194">
    <property type="entry name" value="THIOREDOXIN_1"/>
    <property type="match status" value="1"/>
</dbReference>
<dbReference type="Proteomes" id="UP000313231">
    <property type="component" value="Unassembled WGS sequence"/>
</dbReference>
<evidence type="ECO:0000313" key="3">
    <source>
        <dbReference type="Proteomes" id="UP000313231"/>
    </source>
</evidence>
<dbReference type="PROSITE" id="PS51352">
    <property type="entry name" value="THIOREDOXIN_2"/>
    <property type="match status" value="1"/>
</dbReference>
<protein>
    <submittedName>
        <fullName evidence="2">TlpA family protein disulfide reductase</fullName>
    </submittedName>
</protein>
<dbReference type="InterPro" id="IPR050553">
    <property type="entry name" value="Thioredoxin_ResA/DsbE_sf"/>
</dbReference>
<comment type="caution">
    <text evidence="2">The sequence shown here is derived from an EMBL/GenBank/DDBJ whole genome shotgun (WGS) entry which is preliminary data.</text>
</comment>
<proteinExistence type="predicted"/>
<dbReference type="GO" id="GO:0016209">
    <property type="term" value="F:antioxidant activity"/>
    <property type="evidence" value="ECO:0007669"/>
    <property type="project" value="InterPro"/>
</dbReference>
<reference evidence="2 3" key="1">
    <citation type="journal article" date="2016" name="Int. J. Syst. Evol. Microbiol.">
        <title>Nocardioides albidus sp. nov., an actinobacterium isolated from garden soil.</title>
        <authorList>
            <person name="Singh H."/>
            <person name="Du J."/>
            <person name="Trinh H."/>
            <person name="Won K."/>
            <person name="Yang J.E."/>
            <person name="Yin C."/>
            <person name="Kook M."/>
            <person name="Yi T.H."/>
        </authorList>
    </citation>
    <scope>NUCLEOTIDE SEQUENCE [LARGE SCALE GENOMIC DNA]</scope>
    <source>
        <strain evidence="2 3">CCTCC AB 2015297</strain>
    </source>
</reference>
<evidence type="ECO:0000313" key="2">
    <source>
        <dbReference type="EMBL" id="TNM36220.1"/>
    </source>
</evidence>
<dbReference type="InterPro" id="IPR013766">
    <property type="entry name" value="Thioredoxin_domain"/>
</dbReference>
<gene>
    <name evidence="2" type="ORF">FHP29_18770</name>
</gene>
<dbReference type="Gene3D" id="3.40.30.10">
    <property type="entry name" value="Glutaredoxin"/>
    <property type="match status" value="1"/>
</dbReference>
<organism evidence="2 3">
    <name type="scientific">Nocardioides albidus</name>
    <dbReference type="NCBI Taxonomy" id="1517589"/>
    <lineage>
        <taxon>Bacteria</taxon>
        <taxon>Bacillati</taxon>
        <taxon>Actinomycetota</taxon>
        <taxon>Actinomycetes</taxon>
        <taxon>Propionibacteriales</taxon>
        <taxon>Nocardioidaceae</taxon>
        <taxon>Nocardioides</taxon>
    </lineage>
</organism>